<dbReference type="GO" id="GO:0016251">
    <property type="term" value="F:RNA polymerase II general transcription initiation factor activity"/>
    <property type="evidence" value="ECO:0007669"/>
    <property type="project" value="TreeGrafter"/>
</dbReference>
<evidence type="ECO:0000313" key="12">
    <source>
        <dbReference type="EMBL" id="KAF2857691.1"/>
    </source>
</evidence>
<evidence type="ECO:0000256" key="7">
    <source>
        <dbReference type="ARBA" id="ARBA00025346"/>
    </source>
</evidence>
<feature type="domain" description="Transcription initiation factor TFIID subunit 2 Ig-like" evidence="10">
    <location>
        <begin position="548"/>
        <end position="724"/>
    </location>
</feature>
<dbReference type="CDD" id="cd09839">
    <property type="entry name" value="M1_like_TAF2"/>
    <property type="match status" value="1"/>
</dbReference>
<dbReference type="FunFam" id="1.10.390.10:FF:000011">
    <property type="entry name" value="Transcription initiation factor TFIID subunit"/>
    <property type="match status" value="1"/>
</dbReference>
<reference evidence="12" key="1">
    <citation type="journal article" date="2020" name="Stud. Mycol.">
        <title>101 Dothideomycetes genomes: a test case for predicting lifestyles and emergence of pathogens.</title>
        <authorList>
            <person name="Haridas S."/>
            <person name="Albert R."/>
            <person name="Binder M."/>
            <person name="Bloem J."/>
            <person name="Labutti K."/>
            <person name="Salamov A."/>
            <person name="Andreopoulos B."/>
            <person name="Baker S."/>
            <person name="Barry K."/>
            <person name="Bills G."/>
            <person name="Bluhm B."/>
            <person name="Cannon C."/>
            <person name="Castanera R."/>
            <person name="Culley D."/>
            <person name="Daum C."/>
            <person name="Ezra D."/>
            <person name="Gonzalez J."/>
            <person name="Henrissat B."/>
            <person name="Kuo A."/>
            <person name="Liang C."/>
            <person name="Lipzen A."/>
            <person name="Lutzoni F."/>
            <person name="Magnuson J."/>
            <person name="Mondo S."/>
            <person name="Nolan M."/>
            <person name="Ohm R."/>
            <person name="Pangilinan J."/>
            <person name="Park H.-J."/>
            <person name="Ramirez L."/>
            <person name="Alfaro M."/>
            <person name="Sun H."/>
            <person name="Tritt A."/>
            <person name="Yoshinaga Y."/>
            <person name="Zwiers L.-H."/>
            <person name="Turgeon B."/>
            <person name="Goodwin S."/>
            <person name="Spatafora J."/>
            <person name="Crous P."/>
            <person name="Grigoriev I."/>
        </authorList>
    </citation>
    <scope>NUCLEOTIDE SEQUENCE</scope>
    <source>
        <strain evidence="12">CBS 480.64</strain>
    </source>
</reference>
<proteinExistence type="inferred from homology"/>
<keyword evidence="4" id="KW-0805">Transcription regulation</keyword>
<dbReference type="InterPro" id="IPR027268">
    <property type="entry name" value="Peptidase_M4/M1_CTD_sf"/>
</dbReference>
<gene>
    <name evidence="12" type="ORF">K470DRAFT_296919</name>
</gene>
<accession>A0A6A7BQZ7</accession>
<dbReference type="GO" id="GO:0005669">
    <property type="term" value="C:transcription factor TFIID complex"/>
    <property type="evidence" value="ECO:0007669"/>
    <property type="project" value="InterPro"/>
</dbReference>
<keyword evidence="6" id="KW-0539">Nucleus</keyword>
<keyword evidence="5" id="KW-0804">Transcription</keyword>
<dbReference type="GO" id="GO:0000976">
    <property type="term" value="F:transcription cis-regulatory region binding"/>
    <property type="evidence" value="ECO:0007669"/>
    <property type="project" value="TreeGrafter"/>
</dbReference>
<evidence type="ECO:0000256" key="9">
    <source>
        <dbReference type="SAM" id="MobiDB-lite"/>
    </source>
</evidence>
<dbReference type="InterPro" id="IPR042097">
    <property type="entry name" value="Aminopeptidase_N-like_N_sf"/>
</dbReference>
<comment type="subcellular location">
    <subcellularLocation>
        <location evidence="1">Nucleus</location>
    </subcellularLocation>
</comment>
<dbReference type="GO" id="GO:0003682">
    <property type="term" value="F:chromatin binding"/>
    <property type="evidence" value="ECO:0007669"/>
    <property type="project" value="TreeGrafter"/>
</dbReference>
<dbReference type="Proteomes" id="UP000799421">
    <property type="component" value="Unassembled WGS sequence"/>
</dbReference>
<dbReference type="InterPro" id="IPR057345">
    <property type="entry name" value="Ig-like_TAF2"/>
</dbReference>
<evidence type="ECO:0000256" key="2">
    <source>
        <dbReference type="ARBA" id="ARBA00010937"/>
    </source>
</evidence>
<dbReference type="PANTHER" id="PTHR15137:SF9">
    <property type="entry name" value="TRANSCRIPTION INITIATION FACTOR TFIID SUBUNIT 2"/>
    <property type="match status" value="1"/>
</dbReference>
<dbReference type="Pfam" id="PF25316">
    <property type="entry name" value="TAF2_3rd"/>
    <property type="match status" value="1"/>
</dbReference>
<dbReference type="InterPro" id="IPR057991">
    <property type="entry name" value="TPR_TAF2_C"/>
</dbReference>
<dbReference type="OrthoDB" id="308861at2759"/>
<feature type="region of interest" description="Disordered" evidence="9">
    <location>
        <begin position="1197"/>
        <end position="1223"/>
    </location>
</feature>
<dbReference type="SUPFAM" id="SSF63737">
    <property type="entry name" value="Leukotriene A4 hydrolase N-terminal domain"/>
    <property type="match status" value="1"/>
</dbReference>
<dbReference type="InterPro" id="IPR037813">
    <property type="entry name" value="TAF2"/>
</dbReference>
<dbReference type="Gene3D" id="2.60.40.1730">
    <property type="entry name" value="tricorn interacting facor f3 domain"/>
    <property type="match status" value="1"/>
</dbReference>
<evidence type="ECO:0000256" key="8">
    <source>
        <dbReference type="ARBA" id="ARBA00076306"/>
    </source>
</evidence>
<sequence length="1282" mass="144638">MAEHPEAEAPPVEYSVLRQRVDVDVDFYRQSLRGNTEITIQPHVKALQLVCLNCRQCTPTSVQAEGITANYEYKDPYRRLRMSDDSTVQQHGMLKQRIGDLTQLTAQPELTIYLPEKLSIETVGGEASQEVDAANAQFAPIKISIEFEAGNAGLHWVGCSQDDQRYPHVYTRVEPVPGALSSIFPCVDTHTSRYSWDICIHCPRTLGDAFRVGRWASSDGDMEMADADNPDYLINLTNEEAAMDLAVVCVGELTQETNDGEDETRHSLTFHLKEAVTARHVGFAIGPFERIDLSASRKADEEDRLGQSAIEVSGYCLPGRGDEVLNTCWAVTKALDYFCVNFGSFAFSSYKLVFLDDMVCDTVATAGVSFCSSRLLFPDKILEPIDTNPRILMHSLAEQWAGVLVIPKKPFDSWIVAGMAGYMADLHGKMIYGNNTYRWQQKQNADKVYEFDVERPSIYQHGSFLHIDHSIREFMTLKAALVLFILDRRLVKASGSSGCQRIVNRVFVQARTGSLDNGEISTAEFQRIAEKYGHVKLDYFFKQWVYGSGCPIFDISQRFNKKKLVVEMNIIQRQMDRKTKPPFTPDNFWREIKEHVQEVWAPETQPVFTGPMTIRIHEADGTPYEHIVEIKEQTTKLEIPYNTKYKRLKRSRRAKERAMAEGQSGEDALLYSLGDVLDSPEEMAAWQLHDWSAEDEDKMGQESYEWIRIDADFEWIGKIHLSMPLYMYISQLQQDRDLVAQYESVKWLMGATPHPMSMTILARTLMDKRYFHPIRALAAEGLAVLASNSVDSPSDDMFHVGQFQLLKAFDELFGTPGEVMPRPNDWTDRTDYLIQCAIPRAMVFLRDHEKKVPMTIRQFFIDKLRFNDNSENYFSDNHYIAQLMTCLSQSIIASHRKPSPTKPQTYTFKFGEEEDEMDSSDDEDIPPNPDTPIERDAISEIQRYRRLDEYNSTYQNIHTTTALRCLTDCTKAGLIPSEARQLLLYTRASNSSYVRIESFRCLNKLSETRKAEVMNYLLETFSSSPSPYFRTSMLTVLGEALGHIALDEIEKPSPAVGDVLVLDAAPADLPLAAALTGRNTPESALKKLQSTLLSSKPFARALWAATLSTQTLCEKSTLCDLAGLIFPSVSSLIVKMKLPKYWSCVRDTTGVKFTARLPVRIAPRRPVSREFLRVVEGYGLKYNGPGVSESVKLKLKRKNEDGEQGGRGKVAKQGVGSTGVGGAQQGHGGGGFAGYRHGCFAGYTCSAYSSRKISHRNAEIQRRVETTRFGREEGGGLRSRRV</sequence>
<evidence type="ECO:0000256" key="6">
    <source>
        <dbReference type="ARBA" id="ARBA00023242"/>
    </source>
</evidence>
<dbReference type="Gene3D" id="1.10.390.10">
    <property type="entry name" value="Neutral Protease Domain 2"/>
    <property type="match status" value="1"/>
</dbReference>
<evidence type="ECO:0000259" key="11">
    <source>
        <dbReference type="Pfam" id="PF25577"/>
    </source>
</evidence>
<feature type="compositionally biased region" description="Acidic residues" evidence="9">
    <location>
        <begin position="913"/>
        <end position="925"/>
    </location>
</feature>
<evidence type="ECO:0000256" key="4">
    <source>
        <dbReference type="ARBA" id="ARBA00023015"/>
    </source>
</evidence>
<feature type="region of interest" description="Disordered" evidence="9">
    <location>
        <begin position="913"/>
        <end position="933"/>
    </location>
</feature>
<feature type="domain" description="Transcription initiation factor TFIID subunit 2 TPR repeats" evidence="11">
    <location>
        <begin position="726"/>
        <end position="1039"/>
    </location>
</feature>
<name>A0A6A7BQZ7_9PEZI</name>
<dbReference type="Pfam" id="PF25577">
    <property type="entry name" value="TPR_TAF2_C"/>
    <property type="match status" value="1"/>
</dbReference>
<organism evidence="12 13">
    <name type="scientific">Piedraia hortae CBS 480.64</name>
    <dbReference type="NCBI Taxonomy" id="1314780"/>
    <lineage>
        <taxon>Eukaryota</taxon>
        <taxon>Fungi</taxon>
        <taxon>Dikarya</taxon>
        <taxon>Ascomycota</taxon>
        <taxon>Pezizomycotina</taxon>
        <taxon>Dothideomycetes</taxon>
        <taxon>Dothideomycetidae</taxon>
        <taxon>Capnodiales</taxon>
        <taxon>Piedraiaceae</taxon>
        <taxon>Piedraia</taxon>
    </lineage>
</organism>
<dbReference type="EMBL" id="MU006031">
    <property type="protein sequence ID" value="KAF2857691.1"/>
    <property type="molecule type" value="Genomic_DNA"/>
</dbReference>
<dbReference type="SUPFAM" id="SSF55486">
    <property type="entry name" value="Metalloproteases ('zincins'), catalytic domain"/>
    <property type="match status" value="1"/>
</dbReference>
<evidence type="ECO:0000256" key="3">
    <source>
        <dbReference type="ARBA" id="ARBA00017363"/>
    </source>
</evidence>
<comment type="function">
    <text evidence="7">Functions as a component of the DNA-binding general transcription factor complex TFIID. Binding of TFIID to a promoter (with or without TATA element) is the initial step in pre-initiation complex (PIC) formation. TFIID plays a key role in the regulation of gene expression by RNA polymerase II through different activities such as transcription activator interaction, core promoter recognition and selectivity, TFIIA and TFIIB interaction, chromatin modification (histone acetylation by TAF1), facilitation of DNA opening and initiation of transcription.</text>
</comment>
<evidence type="ECO:0000313" key="13">
    <source>
        <dbReference type="Proteomes" id="UP000799421"/>
    </source>
</evidence>
<evidence type="ECO:0000259" key="10">
    <source>
        <dbReference type="Pfam" id="PF25316"/>
    </source>
</evidence>
<protein>
    <recommendedName>
        <fullName evidence="3">Transcription initiation factor TFIID subunit 2</fullName>
    </recommendedName>
    <alternativeName>
        <fullName evidence="8">TBP-associated factor 2</fullName>
    </alternativeName>
</protein>
<evidence type="ECO:0000256" key="1">
    <source>
        <dbReference type="ARBA" id="ARBA00004123"/>
    </source>
</evidence>
<dbReference type="PANTHER" id="PTHR15137">
    <property type="entry name" value="TRANSCRIPTION INITIATION FACTOR TFIID"/>
    <property type="match status" value="1"/>
</dbReference>
<comment type="similarity">
    <text evidence="2">Belongs to the TAF2 family.</text>
</comment>
<keyword evidence="13" id="KW-1185">Reference proteome</keyword>
<dbReference type="GO" id="GO:0006367">
    <property type="term" value="P:transcription initiation at RNA polymerase II promoter"/>
    <property type="evidence" value="ECO:0007669"/>
    <property type="project" value="TreeGrafter"/>
</dbReference>
<evidence type="ECO:0000256" key="5">
    <source>
        <dbReference type="ARBA" id="ARBA00023163"/>
    </source>
</evidence>